<protein>
    <submittedName>
        <fullName evidence="1">Uncharacterized protein</fullName>
    </submittedName>
</protein>
<name>A0A9Q1GRC3_9CARY</name>
<comment type="caution">
    <text evidence="1">The sequence shown here is derived from an EMBL/GenBank/DDBJ whole genome shotgun (WGS) entry which is preliminary data.</text>
</comment>
<reference evidence="1" key="1">
    <citation type="submission" date="2022-04" db="EMBL/GenBank/DDBJ databases">
        <title>Carnegiea gigantea Genome sequencing and assembly v2.</title>
        <authorList>
            <person name="Copetti D."/>
            <person name="Sanderson M.J."/>
            <person name="Burquez A."/>
            <person name="Wojciechowski M.F."/>
        </authorList>
    </citation>
    <scope>NUCLEOTIDE SEQUENCE</scope>
    <source>
        <strain evidence="1">SGP5-SGP5p</strain>
        <tissue evidence="1">Aerial part</tissue>
    </source>
</reference>
<proteinExistence type="predicted"/>
<dbReference type="Proteomes" id="UP001153076">
    <property type="component" value="Unassembled WGS sequence"/>
</dbReference>
<keyword evidence="2" id="KW-1185">Reference proteome</keyword>
<evidence type="ECO:0000313" key="1">
    <source>
        <dbReference type="EMBL" id="KAJ8424708.1"/>
    </source>
</evidence>
<evidence type="ECO:0000313" key="2">
    <source>
        <dbReference type="Proteomes" id="UP001153076"/>
    </source>
</evidence>
<dbReference type="PANTHER" id="PTHR36607:SF20">
    <property type="entry name" value="AMINOTRANSFERASE-LIKE PLANT MOBILE DOMAIN-CONTAINING PROTEIN"/>
    <property type="match status" value="1"/>
</dbReference>
<dbReference type="EMBL" id="JAKOGI010001622">
    <property type="protein sequence ID" value="KAJ8424708.1"/>
    <property type="molecule type" value="Genomic_DNA"/>
</dbReference>
<sequence length="303" mass="33182">MQGRKGKPTIKQWIASGFEDAIIRDAGCIRPGTFSVASFMALGVGYCLPTTILVSIYEGLNEISSSSHPGRGGGYFPAHFLYTWLANNFDAYELLWSTCSPYASDSKRKQSVLLDTNVSKDKGKLASKPKLKIVRSGKPSEPFVSMMEDGSSHFKIPGIDVVIPVTPIPTVPIQSITPLPQDGLPIGVCELSTEKVIELPPEGAKNIMDILDVEPNLTECMVSRAPFDGLPSLKGDFDSLYATILQRGVNVTPLESKVEGLIKQACKLDEASQRLNIEGIHYEAKTTELKQVELRREELLKEL</sequence>
<dbReference type="AlphaFoldDB" id="A0A9Q1GRC3"/>
<organism evidence="1 2">
    <name type="scientific">Carnegiea gigantea</name>
    <dbReference type="NCBI Taxonomy" id="171969"/>
    <lineage>
        <taxon>Eukaryota</taxon>
        <taxon>Viridiplantae</taxon>
        <taxon>Streptophyta</taxon>
        <taxon>Embryophyta</taxon>
        <taxon>Tracheophyta</taxon>
        <taxon>Spermatophyta</taxon>
        <taxon>Magnoliopsida</taxon>
        <taxon>eudicotyledons</taxon>
        <taxon>Gunneridae</taxon>
        <taxon>Pentapetalae</taxon>
        <taxon>Caryophyllales</taxon>
        <taxon>Cactineae</taxon>
        <taxon>Cactaceae</taxon>
        <taxon>Cactoideae</taxon>
        <taxon>Echinocereeae</taxon>
        <taxon>Carnegiea</taxon>
    </lineage>
</organism>
<gene>
    <name evidence="1" type="ORF">Cgig2_025457</name>
</gene>
<accession>A0A9Q1GRC3</accession>
<dbReference type="PANTHER" id="PTHR36607">
    <property type="entry name" value="1,2-DIHYDROXY-3-KETO-5-METHYLTHIOPENTENE DIOXYGENASE 4"/>
    <property type="match status" value="1"/>
</dbReference>